<protein>
    <submittedName>
        <fullName evidence="2">Prepilin type iv pili plasmid protein</fullName>
    </submittedName>
</protein>
<proteinExistence type="predicted"/>
<dbReference type="InterPro" id="IPR014911">
    <property type="entry name" value="PilS_N"/>
</dbReference>
<dbReference type="EMBL" id="LN899821">
    <property type="protein sequence ID" value="CUV19606.1"/>
    <property type="molecule type" value="Genomic_DNA"/>
</dbReference>
<gene>
    <name evidence="2" type="ORF">PSS4_v1_1070039</name>
</gene>
<dbReference type="Gene3D" id="3.30.1690.10">
    <property type="entry name" value="TcpA-like pilin"/>
    <property type="match status" value="1"/>
</dbReference>
<dbReference type="SUPFAM" id="SSF54523">
    <property type="entry name" value="Pili subunits"/>
    <property type="match status" value="1"/>
</dbReference>
<dbReference type="Pfam" id="PF08805">
    <property type="entry name" value="PilS"/>
    <property type="match status" value="1"/>
</dbReference>
<reference evidence="2" key="1">
    <citation type="submission" date="2015-10" db="EMBL/GenBank/DDBJ databases">
        <authorList>
            <person name="Gilbert D.G."/>
        </authorList>
    </citation>
    <scope>NUCLEOTIDE SEQUENCE</scope>
    <source>
        <strain evidence="2">Phyl III-seqv23</strain>
    </source>
</reference>
<evidence type="ECO:0000259" key="1">
    <source>
        <dbReference type="Pfam" id="PF08805"/>
    </source>
</evidence>
<evidence type="ECO:0000313" key="2">
    <source>
        <dbReference type="EMBL" id="CUV19606.1"/>
    </source>
</evidence>
<dbReference type="AlphaFoldDB" id="A0A0S4UBU2"/>
<feature type="domain" description="Type 4 secretion system PilS N-terminal" evidence="1">
    <location>
        <begin position="50"/>
        <end position="165"/>
    </location>
</feature>
<sequence>MERIIGALVAIALAILAVGNTLSNSGQAKSDQKSGGAATDIGYVMTKARAGFAQSNNGYANFTNANLSGLINGGTFPPTMVKGAGIFDKWGNPITLSSANSGTSGVISFGGGGSQTVDECTSTVTSMSGYDLMTVGGGGNFTRNSMPDTSQAGAVCSSTATIVVTFH</sequence>
<dbReference type="InterPro" id="IPR045584">
    <property type="entry name" value="Pilin-like"/>
</dbReference>
<accession>A0A0S4UBU2</accession>
<organism evidence="2">
    <name type="scientific">Ralstonia solanacearum</name>
    <name type="common">Pseudomonas solanacearum</name>
    <dbReference type="NCBI Taxonomy" id="305"/>
    <lineage>
        <taxon>Bacteria</taxon>
        <taxon>Pseudomonadati</taxon>
        <taxon>Pseudomonadota</taxon>
        <taxon>Betaproteobacteria</taxon>
        <taxon>Burkholderiales</taxon>
        <taxon>Burkholderiaceae</taxon>
        <taxon>Ralstonia</taxon>
        <taxon>Ralstonia solanacearum species complex</taxon>
    </lineage>
</organism>
<name>A0A0S4UBU2_RALSL</name>